<comment type="subcellular location">
    <subcellularLocation>
        <location evidence="1">Membrane</location>
        <topology evidence="1">Multi-pass membrane protein</topology>
    </subcellularLocation>
</comment>
<keyword evidence="5 8" id="KW-0812">Transmembrane</keyword>
<dbReference type="AlphaFoldDB" id="A0A919XR35"/>
<keyword evidence="10" id="KW-1185">Reference proteome</keyword>
<gene>
    <name evidence="9" type="ORF">J41TS12_02310</name>
</gene>
<evidence type="ECO:0000256" key="5">
    <source>
        <dbReference type="ARBA" id="ARBA00022692"/>
    </source>
</evidence>
<feature type="transmembrane region" description="Helical" evidence="8">
    <location>
        <begin position="150"/>
        <end position="170"/>
    </location>
</feature>
<dbReference type="PIRSF" id="PIRSF005355">
    <property type="entry name" value="UBIAD1"/>
    <property type="match status" value="1"/>
</dbReference>
<dbReference type="PANTHER" id="PTHR13929:SF0">
    <property type="entry name" value="UBIA PRENYLTRANSFERASE DOMAIN-CONTAINING PROTEIN 1"/>
    <property type="match status" value="1"/>
</dbReference>
<evidence type="ECO:0000313" key="9">
    <source>
        <dbReference type="EMBL" id="GIO35370.1"/>
    </source>
</evidence>
<dbReference type="GO" id="GO:0009234">
    <property type="term" value="P:menaquinone biosynthetic process"/>
    <property type="evidence" value="ECO:0007669"/>
    <property type="project" value="UniProtKB-KW"/>
</dbReference>
<dbReference type="GO" id="GO:0016020">
    <property type="term" value="C:membrane"/>
    <property type="evidence" value="ECO:0007669"/>
    <property type="project" value="UniProtKB-SubCell"/>
</dbReference>
<proteinExistence type="predicted"/>
<evidence type="ECO:0000313" key="10">
    <source>
        <dbReference type="Proteomes" id="UP000681162"/>
    </source>
</evidence>
<dbReference type="InterPro" id="IPR000537">
    <property type="entry name" value="UbiA_prenyltransferase"/>
</dbReference>
<reference evidence="9 10" key="1">
    <citation type="submission" date="2021-03" db="EMBL/GenBank/DDBJ databases">
        <title>Antimicrobial resistance genes in bacteria isolated from Japanese honey, and their potential for conferring macrolide and lincosamide resistance in the American foulbrood pathogen Paenibacillus larvae.</title>
        <authorList>
            <person name="Okamoto M."/>
            <person name="Kumagai M."/>
            <person name="Kanamori H."/>
            <person name="Takamatsu D."/>
        </authorList>
    </citation>
    <scope>NUCLEOTIDE SEQUENCE [LARGE SCALE GENOMIC DNA]</scope>
    <source>
        <strain evidence="9 10">J41TS12</strain>
    </source>
</reference>
<comment type="caution">
    <text evidence="9">The sequence shown here is derived from an EMBL/GenBank/DDBJ whole genome shotgun (WGS) entry which is preliminary data.</text>
</comment>
<keyword evidence="6 8" id="KW-1133">Transmembrane helix</keyword>
<feature type="transmembrane region" description="Helical" evidence="8">
    <location>
        <begin position="12"/>
        <end position="33"/>
    </location>
</feature>
<protein>
    <recommendedName>
        <fullName evidence="11">Prenyltransferase</fullName>
    </recommendedName>
</protein>
<dbReference type="CDD" id="cd13962">
    <property type="entry name" value="PT_UbiA_UBIAD1"/>
    <property type="match status" value="1"/>
</dbReference>
<evidence type="ECO:0000256" key="6">
    <source>
        <dbReference type="ARBA" id="ARBA00022989"/>
    </source>
</evidence>
<feature type="transmembrane region" description="Helical" evidence="8">
    <location>
        <begin position="39"/>
        <end position="56"/>
    </location>
</feature>
<dbReference type="GO" id="GO:0004659">
    <property type="term" value="F:prenyltransferase activity"/>
    <property type="evidence" value="ECO:0007669"/>
    <property type="project" value="InterPro"/>
</dbReference>
<dbReference type="GO" id="GO:0042371">
    <property type="term" value="P:vitamin K biosynthetic process"/>
    <property type="evidence" value="ECO:0007669"/>
    <property type="project" value="TreeGrafter"/>
</dbReference>
<keyword evidence="4" id="KW-0808">Transferase</keyword>
<dbReference type="PANTHER" id="PTHR13929">
    <property type="entry name" value="1,4-DIHYDROXY-2-NAPHTHOATE OCTAPRENYLTRANSFERASE"/>
    <property type="match status" value="1"/>
</dbReference>
<evidence type="ECO:0008006" key="11">
    <source>
        <dbReference type="Google" id="ProtNLM"/>
    </source>
</evidence>
<feature type="transmembrane region" description="Helical" evidence="8">
    <location>
        <begin position="121"/>
        <end position="138"/>
    </location>
</feature>
<evidence type="ECO:0000256" key="3">
    <source>
        <dbReference type="ARBA" id="ARBA00022428"/>
    </source>
</evidence>
<sequence length="307" mass="33629">MNTWTNFKKASRFRVIPVMLVPVFLGALGAFMWKGVFHPWLFMLTLIGSASAHLFSNMINDLWDYRSGADSLAQETADAISTNSGYLAGGKMSERAFAQLAWSLFGLGILSGVILSLFSGWIVMVFAILGGLIAYYYVAPPIRFGYRGKGYGEAAILLSFGVLPVLGSYYVQTGSLSWEAALLSMPVGLLTTLLLFNHHFLHWQADKQAGKNTLVVVWGEQRALRFSKWLLYLAYGFLILCAVIGLVPLYALLGLLTAVPLYRIYGRLGPHNPSSAYLPLMGASLQASIRCGLIMMAALLVQGLIQL</sequence>
<evidence type="ECO:0000256" key="1">
    <source>
        <dbReference type="ARBA" id="ARBA00004141"/>
    </source>
</evidence>
<accession>A0A919XR35</accession>
<evidence type="ECO:0000256" key="7">
    <source>
        <dbReference type="ARBA" id="ARBA00023136"/>
    </source>
</evidence>
<evidence type="ECO:0000256" key="8">
    <source>
        <dbReference type="SAM" id="Phobius"/>
    </source>
</evidence>
<keyword evidence="7 8" id="KW-0472">Membrane</keyword>
<feature type="transmembrane region" description="Helical" evidence="8">
    <location>
        <begin position="96"/>
        <end position="115"/>
    </location>
</feature>
<dbReference type="Gene3D" id="1.10.357.140">
    <property type="entry name" value="UbiA prenyltransferase"/>
    <property type="match status" value="1"/>
</dbReference>
<dbReference type="InterPro" id="IPR026046">
    <property type="entry name" value="UBIAD1"/>
</dbReference>
<dbReference type="RefSeq" id="WP_212937803.1">
    <property type="nucleotide sequence ID" value="NZ_BORR01000001.1"/>
</dbReference>
<comment type="pathway">
    <text evidence="2">Quinol/quinone metabolism; menaquinone biosynthesis.</text>
</comment>
<keyword evidence="3" id="KW-0474">Menaquinone biosynthesis</keyword>
<evidence type="ECO:0000256" key="2">
    <source>
        <dbReference type="ARBA" id="ARBA00004863"/>
    </source>
</evidence>
<dbReference type="EMBL" id="BORR01000001">
    <property type="protein sequence ID" value="GIO35370.1"/>
    <property type="molecule type" value="Genomic_DNA"/>
</dbReference>
<name>A0A919XR35_9BACL</name>
<feature type="transmembrane region" description="Helical" evidence="8">
    <location>
        <begin position="229"/>
        <end position="256"/>
    </location>
</feature>
<dbReference type="InterPro" id="IPR044878">
    <property type="entry name" value="UbiA_sf"/>
</dbReference>
<dbReference type="Pfam" id="PF01040">
    <property type="entry name" value="UbiA"/>
    <property type="match status" value="1"/>
</dbReference>
<dbReference type="Proteomes" id="UP000681162">
    <property type="component" value="Unassembled WGS sequence"/>
</dbReference>
<organism evidence="9 10">
    <name type="scientific">Paenibacillus antibioticophila</name>
    <dbReference type="NCBI Taxonomy" id="1274374"/>
    <lineage>
        <taxon>Bacteria</taxon>
        <taxon>Bacillati</taxon>
        <taxon>Bacillota</taxon>
        <taxon>Bacilli</taxon>
        <taxon>Bacillales</taxon>
        <taxon>Paenibacillaceae</taxon>
        <taxon>Paenibacillus</taxon>
    </lineage>
</organism>
<feature type="transmembrane region" description="Helical" evidence="8">
    <location>
        <begin position="276"/>
        <end position="301"/>
    </location>
</feature>
<evidence type="ECO:0000256" key="4">
    <source>
        <dbReference type="ARBA" id="ARBA00022679"/>
    </source>
</evidence>
<feature type="transmembrane region" description="Helical" evidence="8">
    <location>
        <begin position="176"/>
        <end position="196"/>
    </location>
</feature>